<evidence type="ECO:0000313" key="2">
    <source>
        <dbReference type="EMBL" id="SEM86486.1"/>
    </source>
</evidence>
<reference evidence="2 3" key="1">
    <citation type="submission" date="2016-10" db="EMBL/GenBank/DDBJ databases">
        <authorList>
            <person name="de Groot N.N."/>
        </authorList>
    </citation>
    <scope>NUCLEOTIDE SEQUENCE [LARGE SCALE GENOMIC DNA]</scope>
    <source>
        <strain evidence="2 3">CGMCC 1.10836</strain>
    </source>
</reference>
<keyword evidence="3" id="KW-1185">Reference proteome</keyword>
<keyword evidence="1" id="KW-1133">Transmembrane helix</keyword>
<feature type="transmembrane region" description="Helical" evidence="1">
    <location>
        <begin position="6"/>
        <end position="28"/>
    </location>
</feature>
<name>A0A1H8BUL9_9RHOB</name>
<evidence type="ECO:0000313" key="3">
    <source>
        <dbReference type="Proteomes" id="UP000183002"/>
    </source>
</evidence>
<gene>
    <name evidence="2" type="ORF">SAMN05216227_1003154</name>
</gene>
<keyword evidence="1" id="KW-0812">Transmembrane</keyword>
<dbReference type="EMBL" id="FOCO01000003">
    <property type="protein sequence ID" value="SEM86486.1"/>
    <property type="molecule type" value="Genomic_DNA"/>
</dbReference>
<accession>A0A1H8BUL9</accession>
<sequence>MDYLTTFQLLFLLTCAGVTGFLLLNALLDVYGPKSFRTDRLQPK</sequence>
<dbReference type="Proteomes" id="UP000183002">
    <property type="component" value="Unassembled WGS sequence"/>
</dbReference>
<keyword evidence="1" id="KW-0472">Membrane</keyword>
<proteinExistence type="predicted"/>
<protein>
    <submittedName>
        <fullName evidence="2">Uncharacterized protein</fullName>
    </submittedName>
</protein>
<organism evidence="2 3">
    <name type="scientific">Pseudorhodobacter antarcticus</name>
    <dbReference type="NCBI Taxonomy" id="1077947"/>
    <lineage>
        <taxon>Bacteria</taxon>
        <taxon>Pseudomonadati</taxon>
        <taxon>Pseudomonadota</taxon>
        <taxon>Alphaproteobacteria</taxon>
        <taxon>Rhodobacterales</taxon>
        <taxon>Paracoccaceae</taxon>
        <taxon>Pseudorhodobacter</taxon>
    </lineage>
</organism>
<dbReference type="STRING" id="1077947.SAMN05216227_1003154"/>
<dbReference type="AlphaFoldDB" id="A0A1H8BUL9"/>
<evidence type="ECO:0000256" key="1">
    <source>
        <dbReference type="SAM" id="Phobius"/>
    </source>
</evidence>